<dbReference type="GO" id="GO:0097623">
    <property type="term" value="P:potassium ion export across plasma membrane"/>
    <property type="evidence" value="ECO:0007669"/>
    <property type="project" value="TreeGrafter"/>
</dbReference>
<protein>
    <recommendedName>
        <fullName evidence="15">Potassium voltage-gated channel subfamily E member 2</fullName>
    </recommendedName>
    <alternativeName>
        <fullName evidence="16">MinK-related peptide 1</fullName>
    </alternativeName>
    <alternativeName>
        <fullName evidence="17">Minimum potassium ion channel-related peptide 1</fullName>
    </alternativeName>
    <alternativeName>
        <fullName evidence="18">Potassium channel subunit beta MiRP1</fullName>
    </alternativeName>
</protein>
<dbReference type="Pfam" id="PF02060">
    <property type="entry name" value="ISK_Channel"/>
    <property type="match status" value="1"/>
</dbReference>
<evidence type="ECO:0000256" key="13">
    <source>
        <dbReference type="ARBA" id="ARBA00023303"/>
    </source>
</evidence>
<keyword evidence="13" id="KW-0407">Ion channel</keyword>
<evidence type="ECO:0000256" key="10">
    <source>
        <dbReference type="ARBA" id="ARBA00022989"/>
    </source>
</evidence>
<dbReference type="GO" id="GO:0008076">
    <property type="term" value="C:voltage-gated potassium channel complex"/>
    <property type="evidence" value="ECO:0007669"/>
    <property type="project" value="TreeGrafter"/>
</dbReference>
<reference evidence="20" key="3">
    <citation type="submission" date="2025-09" db="UniProtKB">
        <authorList>
            <consortium name="Ensembl"/>
        </authorList>
    </citation>
    <scope>IDENTIFICATION</scope>
</reference>
<dbReference type="eggNOG" id="ENOG502S1GJ">
    <property type="taxonomic scope" value="Eukaryota"/>
</dbReference>
<dbReference type="Bgee" id="ENSLACG00000014074">
    <property type="expression patterns" value="Expressed in chordate pharynx and 3 other cell types or tissues"/>
</dbReference>
<evidence type="ECO:0000256" key="2">
    <source>
        <dbReference type="ARBA" id="ARBA00005688"/>
    </source>
</evidence>
<evidence type="ECO:0000256" key="3">
    <source>
        <dbReference type="ARBA" id="ARBA00022448"/>
    </source>
</evidence>
<evidence type="ECO:0000256" key="16">
    <source>
        <dbReference type="ARBA" id="ARBA00041657"/>
    </source>
</evidence>
<organism evidence="20 21">
    <name type="scientific">Latimeria chalumnae</name>
    <name type="common">Coelacanth</name>
    <dbReference type="NCBI Taxonomy" id="7897"/>
    <lineage>
        <taxon>Eukaryota</taxon>
        <taxon>Metazoa</taxon>
        <taxon>Chordata</taxon>
        <taxon>Craniata</taxon>
        <taxon>Vertebrata</taxon>
        <taxon>Euteleostomi</taxon>
        <taxon>Coelacanthiformes</taxon>
        <taxon>Coelacanthidae</taxon>
        <taxon>Latimeria</taxon>
    </lineage>
</organism>
<name>H3B263_LATCH</name>
<keyword evidence="21" id="KW-1185">Reference proteome</keyword>
<evidence type="ECO:0000256" key="7">
    <source>
        <dbReference type="ARBA" id="ARBA00022826"/>
    </source>
</evidence>
<dbReference type="GO" id="GO:0044325">
    <property type="term" value="F:transmembrane transporter binding"/>
    <property type="evidence" value="ECO:0007669"/>
    <property type="project" value="TreeGrafter"/>
</dbReference>
<keyword evidence="11" id="KW-0406">Ion transport</keyword>
<dbReference type="Ensembl" id="ENSLACT00000016095.1">
    <property type="protein sequence ID" value="ENSLACP00000015984.1"/>
    <property type="gene ID" value="ENSLACG00000014074.1"/>
</dbReference>
<reference evidence="21" key="1">
    <citation type="submission" date="2011-08" db="EMBL/GenBank/DDBJ databases">
        <title>The draft genome of Latimeria chalumnae.</title>
        <authorList>
            <person name="Di Palma F."/>
            <person name="Alfoldi J."/>
            <person name="Johnson J."/>
            <person name="Berlin A."/>
            <person name="Gnerre S."/>
            <person name="Jaffe D."/>
            <person name="MacCallum I."/>
            <person name="Young S."/>
            <person name="Walker B.J."/>
            <person name="Lander E."/>
            <person name="Lindblad-Toh K."/>
        </authorList>
    </citation>
    <scope>NUCLEOTIDE SEQUENCE [LARGE SCALE GENOMIC DNA]</scope>
    <source>
        <strain evidence="21">Wild caught</strain>
    </source>
</reference>
<evidence type="ECO:0000256" key="18">
    <source>
        <dbReference type="ARBA" id="ARBA00042937"/>
    </source>
</evidence>
<feature type="transmembrane region" description="Helical" evidence="19">
    <location>
        <begin position="49"/>
        <end position="69"/>
    </location>
</feature>
<evidence type="ECO:0000256" key="17">
    <source>
        <dbReference type="ARBA" id="ARBA00042904"/>
    </source>
</evidence>
<comment type="similarity">
    <text evidence="2">Belongs to the potassium channel KCNE family.</text>
</comment>
<reference evidence="20" key="2">
    <citation type="submission" date="2025-08" db="UniProtKB">
        <authorList>
            <consortium name="Ensembl"/>
        </authorList>
    </citation>
    <scope>IDENTIFICATION</scope>
</reference>
<dbReference type="PANTHER" id="PTHR15282:SF8">
    <property type="entry name" value="POTASSIUM VOLTAGE-GATED CHANNEL SUBFAMILY E MEMBER 2"/>
    <property type="match status" value="1"/>
</dbReference>
<accession>H3B263</accession>
<dbReference type="InterPro" id="IPR005425">
    <property type="entry name" value="K_chnl_volt-dep_bsu_KCNE2"/>
</dbReference>
<dbReference type="InParanoid" id="H3B263"/>
<dbReference type="EMBL" id="AFYH01042884">
    <property type="status" value="NOT_ANNOTATED_CDS"/>
    <property type="molecule type" value="Genomic_DNA"/>
</dbReference>
<keyword evidence="10 19" id="KW-1133">Transmembrane helix</keyword>
<keyword evidence="8" id="KW-0851">Voltage-gated channel</keyword>
<keyword evidence="9" id="KW-0630">Potassium</keyword>
<dbReference type="GeneTree" id="ENSGT00940000154497"/>
<evidence type="ECO:0000256" key="15">
    <source>
        <dbReference type="ARBA" id="ARBA00039513"/>
    </source>
</evidence>
<dbReference type="GO" id="GO:0086091">
    <property type="term" value="P:regulation of heart rate by cardiac conduction"/>
    <property type="evidence" value="ECO:0007669"/>
    <property type="project" value="TreeGrafter"/>
</dbReference>
<keyword evidence="5" id="KW-0633">Potassium transport</keyword>
<dbReference type="PRINTS" id="PR01605">
    <property type="entry name" value="KCNE2CHANNEL"/>
</dbReference>
<dbReference type="OMA" id="RIFVTYM"/>
<dbReference type="PANTHER" id="PTHR15282">
    <property type="entry name" value="POTASSIUM VOLTAGE-GATED CHANNEL SUBFAMILY E MEMBER 1, 3"/>
    <property type="match status" value="1"/>
</dbReference>
<evidence type="ECO:0000256" key="19">
    <source>
        <dbReference type="SAM" id="Phobius"/>
    </source>
</evidence>
<keyword evidence="6 19" id="KW-0812">Transmembrane</keyword>
<gene>
    <name evidence="20" type="primary">KCNE2</name>
</gene>
<dbReference type="AlphaFoldDB" id="H3B263"/>
<dbReference type="GO" id="GO:0060307">
    <property type="term" value="P:regulation of ventricular cardiac muscle cell membrane repolarization"/>
    <property type="evidence" value="ECO:0007669"/>
    <property type="project" value="TreeGrafter"/>
</dbReference>
<keyword evidence="7" id="KW-0631">Potassium channel</keyword>
<keyword evidence="3" id="KW-0813">Transport</keyword>
<sequence>MSGLRNFTQAMEEAFRKVFIHYMNNWRKNTTAAEEALNARLSAENFDFVSLYLMVMIGIFAFIIVAILVSTVKSKRREHSDDPYHNYIVGHWAEKSKNEAANVETKIGMVLENFNFRRLAFFVRP</sequence>
<evidence type="ECO:0000256" key="9">
    <source>
        <dbReference type="ARBA" id="ARBA00022958"/>
    </source>
</evidence>
<dbReference type="GO" id="GO:0005251">
    <property type="term" value="F:delayed rectifier potassium channel activity"/>
    <property type="evidence" value="ECO:0007669"/>
    <property type="project" value="TreeGrafter"/>
</dbReference>
<dbReference type="Proteomes" id="UP000008672">
    <property type="component" value="Unassembled WGS sequence"/>
</dbReference>
<dbReference type="STRING" id="7897.ENSLACP00000015984"/>
<comment type="subcellular location">
    <subcellularLocation>
        <location evidence="14">Apical cell membrane</location>
        <topology evidence="14">Single-pass membrane protein</topology>
    </subcellularLocation>
    <subcellularLocation>
        <location evidence="1">Cell membrane</location>
        <topology evidence="1">Single-pass type I membrane protein</topology>
    </subcellularLocation>
</comment>
<evidence type="ECO:0000256" key="8">
    <source>
        <dbReference type="ARBA" id="ARBA00022882"/>
    </source>
</evidence>
<dbReference type="GO" id="GO:0016324">
    <property type="term" value="C:apical plasma membrane"/>
    <property type="evidence" value="ECO:0007669"/>
    <property type="project" value="UniProtKB-SubCell"/>
</dbReference>
<proteinExistence type="inferred from homology"/>
<dbReference type="GO" id="GO:1902282">
    <property type="term" value="F:voltage-gated potassium channel activity involved in ventricular cardiac muscle cell action potential repolarization"/>
    <property type="evidence" value="ECO:0007669"/>
    <property type="project" value="TreeGrafter"/>
</dbReference>
<evidence type="ECO:0000256" key="4">
    <source>
        <dbReference type="ARBA" id="ARBA00022475"/>
    </source>
</evidence>
<dbReference type="GO" id="GO:0015459">
    <property type="term" value="F:potassium channel regulator activity"/>
    <property type="evidence" value="ECO:0007669"/>
    <property type="project" value="TreeGrafter"/>
</dbReference>
<evidence type="ECO:0000256" key="6">
    <source>
        <dbReference type="ARBA" id="ARBA00022692"/>
    </source>
</evidence>
<keyword evidence="4" id="KW-1003">Cell membrane</keyword>
<evidence type="ECO:0000313" key="20">
    <source>
        <dbReference type="Ensembl" id="ENSLACP00000015984.1"/>
    </source>
</evidence>
<evidence type="ECO:0000313" key="21">
    <source>
        <dbReference type="Proteomes" id="UP000008672"/>
    </source>
</evidence>
<dbReference type="InterPro" id="IPR000369">
    <property type="entry name" value="K_chnl_KCNE"/>
</dbReference>
<evidence type="ECO:0000256" key="1">
    <source>
        <dbReference type="ARBA" id="ARBA00004251"/>
    </source>
</evidence>
<dbReference type="HOGENOM" id="CLU_1991831_0_0_1"/>
<dbReference type="FunCoup" id="H3B263">
    <property type="interactions" value="15"/>
</dbReference>
<evidence type="ECO:0000256" key="11">
    <source>
        <dbReference type="ARBA" id="ARBA00023065"/>
    </source>
</evidence>
<evidence type="ECO:0000256" key="5">
    <source>
        <dbReference type="ARBA" id="ARBA00022538"/>
    </source>
</evidence>
<evidence type="ECO:0000256" key="12">
    <source>
        <dbReference type="ARBA" id="ARBA00023136"/>
    </source>
</evidence>
<evidence type="ECO:0000256" key="14">
    <source>
        <dbReference type="ARBA" id="ARBA00037861"/>
    </source>
</evidence>
<keyword evidence="12 19" id="KW-0472">Membrane</keyword>